<gene>
    <name evidence="1" type="ORF">BJP51_04055</name>
</gene>
<dbReference type="InterPro" id="IPR010982">
    <property type="entry name" value="Lambda_DNA-bd_dom_sf"/>
</dbReference>
<accession>A0A1R0X0H6</accession>
<organism evidence="1 2">
    <name type="scientific">Paenibacillus odorifer</name>
    <dbReference type="NCBI Taxonomy" id="189426"/>
    <lineage>
        <taxon>Bacteria</taxon>
        <taxon>Bacillati</taxon>
        <taxon>Bacillota</taxon>
        <taxon>Bacilli</taxon>
        <taxon>Bacillales</taxon>
        <taxon>Paenibacillaceae</taxon>
        <taxon>Paenibacillus</taxon>
    </lineage>
</organism>
<dbReference type="GO" id="GO:0003677">
    <property type="term" value="F:DNA binding"/>
    <property type="evidence" value="ECO:0007669"/>
    <property type="project" value="InterPro"/>
</dbReference>
<dbReference type="Proteomes" id="UP000187465">
    <property type="component" value="Unassembled WGS sequence"/>
</dbReference>
<dbReference type="AlphaFoldDB" id="A0A1R0X0H6"/>
<sequence length="88" mass="9858">MSPNANRRRQPYTKIKVFLYQKNIPQIEVGQVIGKTVSAINQKLNGTGGDFSLGEARILCEHFGIPKEFFFEVSVPIKELTSSEVTSE</sequence>
<name>A0A1R0X0H6_9BACL</name>
<protein>
    <recommendedName>
        <fullName evidence="3">HTH cro/C1-type domain-containing protein</fullName>
    </recommendedName>
</protein>
<evidence type="ECO:0000313" key="1">
    <source>
        <dbReference type="EMBL" id="OMD25511.1"/>
    </source>
</evidence>
<evidence type="ECO:0000313" key="2">
    <source>
        <dbReference type="Proteomes" id="UP000187465"/>
    </source>
</evidence>
<proteinExistence type="predicted"/>
<dbReference type="SUPFAM" id="SSF47413">
    <property type="entry name" value="lambda repressor-like DNA-binding domains"/>
    <property type="match status" value="1"/>
</dbReference>
<evidence type="ECO:0008006" key="3">
    <source>
        <dbReference type="Google" id="ProtNLM"/>
    </source>
</evidence>
<reference evidence="1 2" key="1">
    <citation type="submission" date="2016-10" db="EMBL/GenBank/DDBJ databases">
        <title>Paenibacillus species isolates.</title>
        <authorList>
            <person name="Beno S.M."/>
        </authorList>
    </citation>
    <scope>NUCLEOTIDE SEQUENCE [LARGE SCALE GENOMIC DNA]</scope>
    <source>
        <strain evidence="1 2">FSL H7-0604</strain>
    </source>
</reference>
<dbReference type="EMBL" id="MKQP01000045">
    <property type="protein sequence ID" value="OMD25511.1"/>
    <property type="molecule type" value="Genomic_DNA"/>
</dbReference>
<comment type="caution">
    <text evidence="1">The sequence shown here is derived from an EMBL/GenBank/DDBJ whole genome shotgun (WGS) entry which is preliminary data.</text>
</comment>